<evidence type="ECO:0000256" key="6">
    <source>
        <dbReference type="ARBA" id="ARBA00023012"/>
    </source>
</evidence>
<keyword evidence="6" id="KW-0902">Two-component regulatory system</keyword>
<evidence type="ECO:0000313" key="11">
    <source>
        <dbReference type="Proteomes" id="UP000035100"/>
    </source>
</evidence>
<dbReference type="RefSeq" id="WP_018303742.1">
    <property type="nucleotide sequence ID" value="NZ_KB902300.1"/>
</dbReference>
<dbReference type="Gene3D" id="1.10.287.130">
    <property type="match status" value="1"/>
</dbReference>
<dbReference type="PANTHER" id="PTHR43711">
    <property type="entry name" value="TWO-COMPONENT HISTIDINE KINASE"/>
    <property type="match status" value="1"/>
</dbReference>
<feature type="transmembrane region" description="Helical" evidence="8">
    <location>
        <begin position="70"/>
        <end position="91"/>
    </location>
</feature>
<dbReference type="PROSITE" id="PS50109">
    <property type="entry name" value="HIS_KIN"/>
    <property type="match status" value="1"/>
</dbReference>
<keyword evidence="4" id="KW-0808">Transferase</keyword>
<dbReference type="InterPro" id="IPR003594">
    <property type="entry name" value="HATPase_dom"/>
</dbReference>
<evidence type="ECO:0000256" key="8">
    <source>
        <dbReference type="SAM" id="Phobius"/>
    </source>
</evidence>
<dbReference type="eggNOG" id="COG2205">
    <property type="taxonomic scope" value="Bacteria"/>
</dbReference>
<dbReference type="InterPro" id="IPR004358">
    <property type="entry name" value="Sig_transdc_His_kin-like_C"/>
</dbReference>
<dbReference type="SMART" id="SM00388">
    <property type="entry name" value="HisKA"/>
    <property type="match status" value="1"/>
</dbReference>
<dbReference type="SUPFAM" id="SSF47384">
    <property type="entry name" value="Homodimeric domain of signal transducing histidine kinase"/>
    <property type="match status" value="1"/>
</dbReference>
<dbReference type="PATRIC" id="fig|1123501.6.peg.2359"/>
<dbReference type="PRINTS" id="PR00344">
    <property type="entry name" value="BCTRLSENSOR"/>
</dbReference>
<dbReference type="SMART" id="SM00387">
    <property type="entry name" value="HATPase_c"/>
    <property type="match status" value="1"/>
</dbReference>
<organism evidence="10 11">
    <name type="scientific">Wenxinia marina DSM 24838</name>
    <dbReference type="NCBI Taxonomy" id="1123501"/>
    <lineage>
        <taxon>Bacteria</taxon>
        <taxon>Pseudomonadati</taxon>
        <taxon>Pseudomonadota</taxon>
        <taxon>Alphaproteobacteria</taxon>
        <taxon>Rhodobacterales</taxon>
        <taxon>Roseobacteraceae</taxon>
        <taxon>Wenxinia</taxon>
    </lineage>
</organism>
<dbReference type="Pfam" id="PF00512">
    <property type="entry name" value="HisKA"/>
    <property type="match status" value="1"/>
</dbReference>
<dbReference type="Pfam" id="PF16927">
    <property type="entry name" value="HisKA_7TM"/>
    <property type="match status" value="1"/>
</dbReference>
<feature type="transmembrane region" description="Helical" evidence="8">
    <location>
        <begin position="150"/>
        <end position="170"/>
    </location>
</feature>
<comment type="caution">
    <text evidence="10">The sequence shown here is derived from an EMBL/GenBank/DDBJ whole genome shotgun (WGS) entry which is preliminary data.</text>
</comment>
<dbReference type="InterPro" id="IPR050736">
    <property type="entry name" value="Sensor_HK_Regulatory"/>
</dbReference>
<evidence type="ECO:0000259" key="9">
    <source>
        <dbReference type="PROSITE" id="PS50109"/>
    </source>
</evidence>
<dbReference type="Gene3D" id="3.30.565.10">
    <property type="entry name" value="Histidine kinase-like ATPase, C-terminal domain"/>
    <property type="match status" value="1"/>
</dbReference>
<evidence type="ECO:0000256" key="1">
    <source>
        <dbReference type="ARBA" id="ARBA00000085"/>
    </source>
</evidence>
<dbReference type="Proteomes" id="UP000035100">
    <property type="component" value="Unassembled WGS sequence"/>
</dbReference>
<keyword evidence="3" id="KW-0597">Phosphoprotein</keyword>
<dbReference type="InterPro" id="IPR005467">
    <property type="entry name" value="His_kinase_dom"/>
</dbReference>
<dbReference type="SUPFAM" id="SSF55874">
    <property type="entry name" value="ATPase domain of HSP90 chaperone/DNA topoisomerase II/histidine kinase"/>
    <property type="match status" value="1"/>
</dbReference>
<comment type="catalytic activity">
    <reaction evidence="1">
        <text>ATP + protein L-histidine = ADP + protein N-phospho-L-histidine.</text>
        <dbReference type="EC" id="2.7.13.3"/>
    </reaction>
</comment>
<dbReference type="OrthoDB" id="7179697at2"/>
<evidence type="ECO:0000256" key="3">
    <source>
        <dbReference type="ARBA" id="ARBA00022553"/>
    </source>
</evidence>
<dbReference type="STRING" id="1123501.Wenmar_02257"/>
<evidence type="ECO:0000256" key="7">
    <source>
        <dbReference type="SAM" id="MobiDB-lite"/>
    </source>
</evidence>
<dbReference type="InterPro" id="IPR036890">
    <property type="entry name" value="HATPase_C_sf"/>
</dbReference>
<keyword evidence="11" id="KW-1185">Reference proteome</keyword>
<dbReference type="Pfam" id="PF02518">
    <property type="entry name" value="HATPase_c"/>
    <property type="match status" value="1"/>
</dbReference>
<evidence type="ECO:0000256" key="2">
    <source>
        <dbReference type="ARBA" id="ARBA00012438"/>
    </source>
</evidence>
<evidence type="ECO:0000256" key="5">
    <source>
        <dbReference type="ARBA" id="ARBA00022777"/>
    </source>
</evidence>
<gene>
    <name evidence="10" type="ORF">Wenmar_02257</name>
</gene>
<dbReference type="InterPro" id="IPR003661">
    <property type="entry name" value="HisK_dim/P_dom"/>
</dbReference>
<dbReference type="PANTHER" id="PTHR43711:SF31">
    <property type="entry name" value="HISTIDINE KINASE"/>
    <property type="match status" value="1"/>
</dbReference>
<feature type="transmembrane region" description="Helical" evidence="8">
    <location>
        <begin position="43"/>
        <end position="64"/>
    </location>
</feature>
<evidence type="ECO:0000256" key="4">
    <source>
        <dbReference type="ARBA" id="ARBA00022679"/>
    </source>
</evidence>
<name>A0A0D0QA63_9RHOB</name>
<protein>
    <recommendedName>
        <fullName evidence="2">histidine kinase</fullName>
        <ecNumber evidence="2">2.7.13.3</ecNumber>
    </recommendedName>
</protein>
<proteinExistence type="predicted"/>
<accession>A0A0D0QA63</accession>
<dbReference type="CDD" id="cd00082">
    <property type="entry name" value="HisKA"/>
    <property type="match status" value="1"/>
</dbReference>
<feature type="region of interest" description="Disordered" evidence="7">
    <location>
        <begin position="589"/>
        <end position="623"/>
    </location>
</feature>
<keyword evidence="5 10" id="KW-0418">Kinase</keyword>
<reference evidence="10 11" key="1">
    <citation type="submission" date="2013-01" db="EMBL/GenBank/DDBJ databases">
        <authorList>
            <person name="Fiebig A."/>
            <person name="Goeker M."/>
            <person name="Klenk H.-P.P."/>
        </authorList>
    </citation>
    <scope>NUCLEOTIDE SEQUENCE [LARGE SCALE GENOMIC DNA]</scope>
    <source>
        <strain evidence="10 11">DSM 24838</strain>
    </source>
</reference>
<feature type="domain" description="Histidine kinase" evidence="9">
    <location>
        <begin position="365"/>
        <end position="584"/>
    </location>
</feature>
<dbReference type="EMBL" id="AONG01000010">
    <property type="protein sequence ID" value="KIQ69187.1"/>
    <property type="molecule type" value="Genomic_DNA"/>
</dbReference>
<feature type="transmembrane region" description="Helical" evidence="8">
    <location>
        <begin position="103"/>
        <end position="121"/>
    </location>
</feature>
<dbReference type="InterPro" id="IPR031621">
    <property type="entry name" value="HisKA_7TM"/>
</dbReference>
<keyword evidence="8" id="KW-1133">Transmembrane helix</keyword>
<keyword evidence="8" id="KW-0472">Membrane</keyword>
<dbReference type="GO" id="GO:0000155">
    <property type="term" value="F:phosphorelay sensor kinase activity"/>
    <property type="evidence" value="ECO:0007669"/>
    <property type="project" value="InterPro"/>
</dbReference>
<sequence length="623" mass="67806">MQCFENWFDEPISRAAVALSLLALVVLVLMVRRHSFNGKPFYALTFAGVIWTLLCVGFEAASASAACQSAWAMVAWWGNATVPIAWFFFVATYVGSSSPRGRITWSVALVLPMLALVFAATNPWHRLVYTEASVIPPGGDHVAFDHGPGYYAMIALLYAFVVGSLSALASAFRRSRPSVRPLLLTLTLITVSPLLANLSYAGLGIRVLGLDPTAPMFVFGVLVFTWQLATSTTMDMTSAGQFVLFDEMSEPVVFLNRDRAVVRMNAAAKGVDLGATAARLLSGWEERRPDDGEACGAPEHVVSADRVFEPRIRRIESPLDPAGDFLGWSITFVDITDRMAISLALEEALALESEANRRKDDFISMVSHELRTPLTSLKGGVALALSQATGDLSDSKRQLLEVAQRNGHRLSRLIDNLLLAQKVSAEALPLDCEDVDLDRLLGECFEENRTYADQRKVRLSRSGDRRPTVVRGDAFAIRQILDNLVSNAIKFSPEGGLVQGAIDIRDDRVRLSIRDDGRGIADGMEDRVFGRFEQIDGGGSGTIQGSGLGLHISQQLARQMSGDLRYVSRLGAGSTFVVEFPKRPAETLERAGPVALPRAEGSVGEQDTGLRRPARPIDRVAVG</sequence>
<feature type="transmembrane region" description="Helical" evidence="8">
    <location>
        <begin position="12"/>
        <end position="31"/>
    </location>
</feature>
<evidence type="ECO:0000313" key="10">
    <source>
        <dbReference type="EMBL" id="KIQ69187.1"/>
    </source>
</evidence>
<keyword evidence="8" id="KW-0812">Transmembrane</keyword>
<dbReference type="EC" id="2.7.13.3" evidence="2"/>
<dbReference type="InterPro" id="IPR036097">
    <property type="entry name" value="HisK_dim/P_sf"/>
</dbReference>
<feature type="transmembrane region" description="Helical" evidence="8">
    <location>
        <begin position="182"/>
        <end position="201"/>
    </location>
</feature>
<dbReference type="AlphaFoldDB" id="A0A0D0QA63"/>